<evidence type="ECO:0000313" key="10">
    <source>
        <dbReference type="EMBL" id="TFY81947.1"/>
    </source>
</evidence>
<keyword evidence="5" id="KW-0159">Chromosome partition</keyword>
<keyword evidence="7" id="KW-0539">Nucleus</keyword>
<sequence>MADESTGVLSWVAGIRSAMVQDPARQMLDDKIQSRGFLFLDDYLDNILLGVKQESAIVELVKTPGRKKDVPKKTRSAVAAATRAQNVISLSLDTDDGGKENVGPMSDFHRTLLQAGRGDDDEGRVLSPQRQMTPSLDEALTKATHKQKSVKIAVGPEVPEHDEPEHDEPEHDEPFIEIMSSSPQHQASNLPDIVENDAVSQHGPPATLEPAHSNVNNDLSIIAEDEEPTERSRMSVQLPRSSPPPADFAEPIEEPARTTSPDEEAFLDEDMTSFKDVQMDFDDFTHATAITVSDSTHTFHSIPLASPSLPTVEDTESAPDGPGNEQHTVTEKEETIPPLPSAPTASTIFPSMTDMTIPIRDHDSSESGLTRKGSLSQFPALPAPSPLRKSMRGIREPSMGAGLAAPSAAAAAAGKRTSWLSKAREAKAMDKRASATVGSSSHQTLAGLSGGVKRKSGDMLTGLVPSSTLPSIGDEGERKAKLAKFSSENMDVFSAQQGKSFESLQSIKEPASKTDFMPMLSTAAFATKSADDVADMREELEDVLDRFKKPVGKSVTGKSFGGAAATALAEARAAAEARVAERNKAEGDTEKPTIRVSTSAPTLGSLPFAEKSASPLETDLKRVADPVSPANDNDRRMSVSDLVSNHGSKGKGKQADRTGFAVPASSTTSIQPKDADLADLSTSTTPPNSPPPASRPQSFAPLTGPVFNKPPPVFVPPPVAASTPAAPPSTSNKDQAKDYSFKLPTTNFPPRNPFTVGLQPQMPSSSGLSGSPRLASGLSAQSTQASLFSDTVFGSQDVPAWAPSTQDTSQEFSIKAPADSQINDLDDDDSWRLDDKFGATNQMWTPIGLASKEDSMTWSTLPSQSQRGDTAPLALNKLSEQQGRASGNGSLSDMEVDEPEDHPATEADLGEADMDEYETDLDDVLDAGKSTVSLVDKAGVNRNPSQLSLASSSGSSSQMGFFGQASKLVSSMLGGGKKVKAEPKVKGEPVKSIQLAAAVAKKHQEEQDRKTARLKEMEARRQAALQRKAEDEKTKADEYQKKIKEEAERRKKDREEHTGKRPLKPSEKKADEDNTKKRKLIVEMEQKQETKKPPSKEKKEPAPSRLTKPSPNLAKPASTAKPLSKQASSSALQTAQAGASSMTKTKAAGGEKKPLKSAMSKGKGKAPVRDDGDDMQPSKMIQADMAARVKAQVQASKHDAPVPSEMIELPEPNSEYSDSEDESRPGKFDAPEWAQSPELRSALESQATVNPDDIFGEIKPLRMEDMFRTRQSRFRARTSSANWSGPDGLTREEERDYARRMGFR</sequence>
<evidence type="ECO:0000256" key="1">
    <source>
        <dbReference type="ARBA" id="ARBA00004123"/>
    </source>
</evidence>
<dbReference type="Pfam" id="PF03941">
    <property type="entry name" value="INCENP_ARK-bind"/>
    <property type="match status" value="1"/>
</dbReference>
<feature type="region of interest" description="Disordered" evidence="8">
    <location>
        <begin position="1272"/>
        <end position="1304"/>
    </location>
</feature>
<feature type="compositionally biased region" description="Basic and acidic residues" evidence="8">
    <location>
        <begin position="422"/>
        <end position="433"/>
    </location>
</feature>
<feature type="compositionally biased region" description="Pro residues" evidence="8">
    <location>
        <begin position="708"/>
        <end position="719"/>
    </location>
</feature>
<dbReference type="GO" id="GO:0005819">
    <property type="term" value="C:spindle"/>
    <property type="evidence" value="ECO:0007669"/>
    <property type="project" value="UniProtKB-SubCell"/>
</dbReference>
<keyword evidence="4" id="KW-0963">Cytoplasm</keyword>
<feature type="compositionally biased region" description="Polar residues" evidence="8">
    <location>
        <begin position="856"/>
        <end position="868"/>
    </location>
</feature>
<feature type="domain" description="Inner centromere protein ARK-binding" evidence="9">
    <location>
        <begin position="1212"/>
        <end position="1267"/>
    </location>
</feature>
<protein>
    <recommendedName>
        <fullName evidence="9">Inner centromere protein ARK-binding domain-containing protein</fullName>
    </recommendedName>
</protein>
<feature type="compositionally biased region" description="Acidic residues" evidence="8">
    <location>
        <begin position="261"/>
        <end position="271"/>
    </location>
</feature>
<dbReference type="PANTHER" id="PTHR13142">
    <property type="entry name" value="INNER CENTROMERE PROTEIN"/>
    <property type="match status" value="1"/>
</dbReference>
<name>A0A4Z0A6H0_9AGAM</name>
<evidence type="ECO:0000256" key="2">
    <source>
        <dbReference type="ARBA" id="ARBA00004186"/>
    </source>
</evidence>
<feature type="compositionally biased region" description="Low complexity" evidence="8">
    <location>
        <begin position="763"/>
        <end position="777"/>
    </location>
</feature>
<proteinExistence type="inferred from homology"/>
<gene>
    <name evidence="10" type="ORF">EWM64_g2063</name>
</gene>
<feature type="compositionally biased region" description="Polar residues" evidence="8">
    <location>
        <begin position="343"/>
        <end position="354"/>
    </location>
</feature>
<feature type="compositionally biased region" description="Low complexity" evidence="8">
    <location>
        <begin position="400"/>
        <end position="414"/>
    </location>
</feature>
<dbReference type="STRING" id="135208.A0A4Z0A6H0"/>
<dbReference type="InterPro" id="IPR005635">
    <property type="entry name" value="Inner_centromere_prot_ARK-bd"/>
</dbReference>
<feature type="compositionally biased region" description="Basic and acidic residues" evidence="8">
    <location>
        <begin position="579"/>
        <end position="593"/>
    </location>
</feature>
<feature type="compositionally biased region" description="Low complexity" evidence="8">
    <location>
        <begin position="945"/>
        <end position="958"/>
    </location>
</feature>
<comment type="subcellular location">
    <subcellularLocation>
        <location evidence="2">Cytoplasm</location>
        <location evidence="2">Cytoskeleton</location>
        <location evidence="2">Spindle</location>
    </subcellularLocation>
    <subcellularLocation>
        <location evidence="1">Nucleus</location>
    </subcellularLocation>
</comment>
<dbReference type="PANTHER" id="PTHR13142:SF1">
    <property type="entry name" value="INNER CENTROMERE PROTEIN"/>
    <property type="match status" value="1"/>
</dbReference>
<feature type="compositionally biased region" description="Low complexity" evidence="8">
    <location>
        <begin position="1120"/>
        <end position="1141"/>
    </location>
</feature>
<evidence type="ECO:0000256" key="5">
    <source>
        <dbReference type="ARBA" id="ARBA00022829"/>
    </source>
</evidence>
<feature type="compositionally biased region" description="Basic and acidic residues" evidence="8">
    <location>
        <begin position="1002"/>
        <end position="1102"/>
    </location>
</feature>
<feature type="compositionally biased region" description="Basic and acidic residues" evidence="8">
    <location>
        <begin position="1289"/>
        <end position="1304"/>
    </location>
</feature>
<dbReference type="OrthoDB" id="6123at2759"/>
<feature type="region of interest" description="Disordered" evidence="8">
    <location>
        <begin position="799"/>
        <end position="828"/>
    </location>
</feature>
<feature type="region of interest" description="Disordered" evidence="8">
    <location>
        <begin position="848"/>
        <end position="958"/>
    </location>
</feature>
<evidence type="ECO:0000256" key="7">
    <source>
        <dbReference type="ARBA" id="ARBA00023242"/>
    </source>
</evidence>
<feature type="compositionally biased region" description="Polar residues" evidence="8">
    <location>
        <begin position="878"/>
        <end position="891"/>
    </location>
</feature>
<dbReference type="EMBL" id="SFCI01000158">
    <property type="protein sequence ID" value="TFY81947.1"/>
    <property type="molecule type" value="Genomic_DNA"/>
</dbReference>
<evidence type="ECO:0000256" key="6">
    <source>
        <dbReference type="ARBA" id="ARBA00023212"/>
    </source>
</evidence>
<feature type="compositionally biased region" description="Polar residues" evidence="8">
    <location>
        <begin position="803"/>
        <end position="812"/>
    </location>
</feature>
<feature type="compositionally biased region" description="Acidic residues" evidence="8">
    <location>
        <begin position="908"/>
        <end position="925"/>
    </location>
</feature>
<dbReference type="Proteomes" id="UP000298061">
    <property type="component" value="Unassembled WGS sequence"/>
</dbReference>
<organism evidence="10 11">
    <name type="scientific">Hericium alpestre</name>
    <dbReference type="NCBI Taxonomy" id="135208"/>
    <lineage>
        <taxon>Eukaryota</taxon>
        <taxon>Fungi</taxon>
        <taxon>Dikarya</taxon>
        <taxon>Basidiomycota</taxon>
        <taxon>Agaricomycotina</taxon>
        <taxon>Agaricomycetes</taxon>
        <taxon>Russulales</taxon>
        <taxon>Hericiaceae</taxon>
        <taxon>Hericium</taxon>
    </lineage>
</organism>
<dbReference type="GO" id="GO:0005634">
    <property type="term" value="C:nucleus"/>
    <property type="evidence" value="ECO:0007669"/>
    <property type="project" value="UniProtKB-SubCell"/>
</dbReference>
<reference evidence="10 11" key="1">
    <citation type="submission" date="2019-02" db="EMBL/GenBank/DDBJ databases">
        <title>Genome sequencing of the rare red list fungi Hericium alpestre (H. flagellum).</title>
        <authorList>
            <person name="Buettner E."/>
            <person name="Kellner H."/>
        </authorList>
    </citation>
    <scope>NUCLEOTIDE SEQUENCE [LARGE SCALE GENOMIC DNA]</scope>
    <source>
        <strain evidence="10 11">DSM 108284</strain>
    </source>
</reference>
<evidence type="ECO:0000313" key="11">
    <source>
        <dbReference type="Proteomes" id="UP000298061"/>
    </source>
</evidence>
<keyword evidence="11" id="KW-1185">Reference proteome</keyword>
<evidence type="ECO:0000256" key="4">
    <source>
        <dbReference type="ARBA" id="ARBA00022490"/>
    </source>
</evidence>
<feature type="region of interest" description="Disordered" evidence="8">
    <location>
        <begin position="579"/>
        <end position="777"/>
    </location>
</feature>
<evidence type="ECO:0000256" key="3">
    <source>
        <dbReference type="ARBA" id="ARBA00010042"/>
    </source>
</evidence>
<feature type="compositionally biased region" description="Polar residues" evidence="8">
    <location>
        <begin position="436"/>
        <end position="446"/>
    </location>
</feature>
<keyword evidence="6" id="KW-0206">Cytoskeleton</keyword>
<feature type="region of interest" description="Disordered" evidence="8">
    <location>
        <begin position="224"/>
        <end position="271"/>
    </location>
</feature>
<feature type="compositionally biased region" description="Low complexity" evidence="8">
    <location>
        <begin position="720"/>
        <end position="733"/>
    </location>
</feature>
<comment type="similarity">
    <text evidence="3">Belongs to the INCENP family.</text>
</comment>
<dbReference type="Gene3D" id="6.10.250.2990">
    <property type="match status" value="1"/>
</dbReference>
<accession>A0A4Z0A6H0</accession>
<feature type="compositionally biased region" description="Low complexity" evidence="8">
    <location>
        <begin position="744"/>
        <end position="755"/>
    </location>
</feature>
<evidence type="ECO:0000256" key="8">
    <source>
        <dbReference type="SAM" id="MobiDB-lite"/>
    </source>
</evidence>
<dbReference type="GO" id="GO:0007059">
    <property type="term" value="P:chromosome segregation"/>
    <property type="evidence" value="ECO:0007669"/>
    <property type="project" value="UniProtKB-KW"/>
</dbReference>
<feature type="region of interest" description="Disordered" evidence="8">
    <location>
        <begin position="997"/>
        <end position="1248"/>
    </location>
</feature>
<feature type="region of interest" description="Disordered" evidence="8">
    <location>
        <begin position="294"/>
        <end position="476"/>
    </location>
</feature>
<evidence type="ECO:0000259" key="9">
    <source>
        <dbReference type="Pfam" id="PF03941"/>
    </source>
</evidence>
<comment type="caution">
    <text evidence="10">The sequence shown here is derived from an EMBL/GenBank/DDBJ whole genome shotgun (WGS) entry which is preliminary data.</text>
</comment>